<dbReference type="Proteomes" id="UP000694864">
    <property type="component" value="Chromosome 15"/>
</dbReference>
<dbReference type="InterPro" id="IPR027329">
    <property type="entry name" value="TPX2_C"/>
</dbReference>
<dbReference type="Pfam" id="PF06886">
    <property type="entry name" value="TPX2"/>
    <property type="match status" value="1"/>
</dbReference>
<protein>
    <submittedName>
        <fullName evidence="9">Uncharacterized protein LOC104744270</fullName>
    </submittedName>
</protein>
<feature type="compositionally biased region" description="Polar residues" evidence="6">
    <location>
        <begin position="20"/>
        <end position="49"/>
    </location>
</feature>
<evidence type="ECO:0000256" key="5">
    <source>
        <dbReference type="ARBA" id="ARBA00023212"/>
    </source>
</evidence>
<comment type="subcellular location">
    <subcellularLocation>
        <location evidence="1">Cytoplasm</location>
        <location evidence="1">Cytoskeleton</location>
    </subcellularLocation>
</comment>
<name>A0ABM0VZH4_CAMSA</name>
<evidence type="ECO:0000256" key="6">
    <source>
        <dbReference type="SAM" id="MobiDB-lite"/>
    </source>
</evidence>
<keyword evidence="5" id="KW-0206">Cytoskeleton</keyword>
<reference evidence="9" key="2">
    <citation type="submission" date="2025-08" db="UniProtKB">
        <authorList>
            <consortium name="RefSeq"/>
        </authorList>
    </citation>
    <scope>IDENTIFICATION</scope>
    <source>
        <tissue evidence="9">Leaf</tissue>
    </source>
</reference>
<sequence length="491" mass="56426">MESTNLKNAKHETPLMDPITFQSNNSQEDTSKFSENSNPNIVVSHSTPLAKSRNKSSQKNPKSKPNPTVFSPRNRIRERRFVVVKKKKKKNSTKETTDPSVSVDCKCGAKTNSNSKKCVCIAYETLRASQEEFFKSEPEIGESSCNLDDGDEEVGVGDYDEIGVALMKRRREQVLEEARMSIPEYGKVMHLVKAFEKLTCFPFSTYKKEEDQIKKPLKWELPGMMSQQKPPKCPETETDEVTWSSLFSPSDLVLTATNLGLEQPHALVSSSWDNSVPSLNSNGGRRGRRNSLESSASVGSRRSKKKQIKVTSLRPFKLRTEERGRMKEEEFIKKLQEMKLEEEKMRIPIAQGLPLTTDEPENLVKPHVKDITIPVDLKLHSDIRAVERAEFDYQVAEKINLIGQYKTDRERQRKLAEEEEIRRLRKELVPKAQPMPYFNRPFVPKRSNKHPTIPREFKFNIPQHKKITWCSLSSWSDTGSYMSDLFKQQDL</sequence>
<reference evidence="8" key="1">
    <citation type="journal article" date="2014" name="Nat. Commun.">
        <title>The emerging biofuel crop Camelina sativa retains a highly undifferentiated hexaploid genome structure.</title>
        <authorList>
            <person name="Kagale S."/>
            <person name="Koh C."/>
            <person name="Nixon J."/>
            <person name="Bollina V."/>
            <person name="Clarke W.E."/>
            <person name="Tuteja R."/>
            <person name="Spillane C."/>
            <person name="Robinson S.J."/>
            <person name="Links M.G."/>
            <person name="Clarke C."/>
            <person name="Higgins E.E."/>
            <person name="Huebert T."/>
            <person name="Sharpe A.G."/>
            <person name="Parkin I.A."/>
        </authorList>
    </citation>
    <scope>NUCLEOTIDE SEQUENCE [LARGE SCALE GENOMIC DNA]</scope>
    <source>
        <strain evidence="8">cv. DH55</strain>
    </source>
</reference>
<evidence type="ECO:0000313" key="8">
    <source>
        <dbReference type="Proteomes" id="UP000694864"/>
    </source>
</evidence>
<dbReference type="GeneID" id="104744270"/>
<evidence type="ECO:0000313" key="9">
    <source>
        <dbReference type="RefSeq" id="XP_010463596.1"/>
    </source>
</evidence>
<comment type="similarity">
    <text evidence="2">Belongs to the TPX2 family.</text>
</comment>
<proteinExistence type="inferred from homology"/>
<dbReference type="PANTHER" id="PTHR14326:SF54">
    <property type="entry name" value="MICROTUBULE-DESTABILIZING PROTEIN 60"/>
    <property type="match status" value="1"/>
</dbReference>
<feature type="region of interest" description="Disordered" evidence="6">
    <location>
        <begin position="1"/>
        <end position="80"/>
    </location>
</feature>
<evidence type="ECO:0000256" key="1">
    <source>
        <dbReference type="ARBA" id="ARBA00004245"/>
    </source>
</evidence>
<feature type="compositionally biased region" description="Low complexity" evidence="6">
    <location>
        <begin position="55"/>
        <end position="67"/>
    </location>
</feature>
<evidence type="ECO:0000256" key="3">
    <source>
        <dbReference type="ARBA" id="ARBA00022490"/>
    </source>
</evidence>
<feature type="domain" description="TPX2 C-terminal" evidence="7">
    <location>
        <begin position="378"/>
        <end position="452"/>
    </location>
</feature>
<evidence type="ECO:0000256" key="2">
    <source>
        <dbReference type="ARBA" id="ARBA00005885"/>
    </source>
</evidence>
<evidence type="ECO:0000259" key="7">
    <source>
        <dbReference type="Pfam" id="PF06886"/>
    </source>
</evidence>
<accession>A0ABM0VZH4</accession>
<organism evidence="8 9">
    <name type="scientific">Camelina sativa</name>
    <name type="common">False flax</name>
    <name type="synonym">Myagrum sativum</name>
    <dbReference type="NCBI Taxonomy" id="90675"/>
    <lineage>
        <taxon>Eukaryota</taxon>
        <taxon>Viridiplantae</taxon>
        <taxon>Streptophyta</taxon>
        <taxon>Embryophyta</taxon>
        <taxon>Tracheophyta</taxon>
        <taxon>Spermatophyta</taxon>
        <taxon>Magnoliopsida</taxon>
        <taxon>eudicotyledons</taxon>
        <taxon>Gunneridae</taxon>
        <taxon>Pentapetalae</taxon>
        <taxon>rosids</taxon>
        <taxon>malvids</taxon>
        <taxon>Brassicales</taxon>
        <taxon>Brassicaceae</taxon>
        <taxon>Camelineae</taxon>
        <taxon>Camelina</taxon>
    </lineage>
</organism>
<gene>
    <name evidence="9" type="primary">LOC104744270</name>
</gene>
<feature type="region of interest" description="Disordered" evidence="6">
    <location>
        <begin position="270"/>
        <end position="310"/>
    </location>
</feature>
<evidence type="ECO:0000256" key="4">
    <source>
        <dbReference type="ARBA" id="ARBA00022701"/>
    </source>
</evidence>
<dbReference type="InterPro" id="IPR009675">
    <property type="entry name" value="TPX2_fam"/>
</dbReference>
<dbReference type="RefSeq" id="XP_010463596.1">
    <property type="nucleotide sequence ID" value="XM_010465294.2"/>
</dbReference>
<keyword evidence="8" id="KW-1185">Reference proteome</keyword>
<keyword evidence="4" id="KW-0493">Microtubule</keyword>
<dbReference type="PANTHER" id="PTHR14326">
    <property type="entry name" value="TARGETING PROTEIN FOR XKLP2"/>
    <property type="match status" value="1"/>
</dbReference>
<keyword evidence="3" id="KW-0963">Cytoplasm</keyword>